<dbReference type="GO" id="GO:0005634">
    <property type="term" value="C:nucleus"/>
    <property type="evidence" value="ECO:0007669"/>
    <property type="project" value="UniProtKB-SubCell"/>
</dbReference>
<name>A0A9N9AWR9_9GLOM</name>
<dbReference type="PANTHER" id="PTHR10015:SF427">
    <property type="entry name" value="HEAT SHOCK FACTOR PROTEIN"/>
    <property type="match status" value="1"/>
</dbReference>
<keyword evidence="3" id="KW-0805">Transcription regulation</keyword>
<dbReference type="PANTHER" id="PTHR10015">
    <property type="entry name" value="HEAT SHOCK TRANSCRIPTION FACTOR"/>
    <property type="match status" value="1"/>
</dbReference>
<dbReference type="GO" id="GO:0003700">
    <property type="term" value="F:DNA-binding transcription factor activity"/>
    <property type="evidence" value="ECO:0007669"/>
    <property type="project" value="InterPro"/>
</dbReference>
<gene>
    <name evidence="10" type="ORF">CPELLU_LOCUS4537</name>
</gene>
<feature type="region of interest" description="Disordered" evidence="8">
    <location>
        <begin position="301"/>
        <end position="345"/>
    </location>
</feature>
<sequence length="583" mass="64667">MTANEHIRNTLTSIMPSQSNEMLSYEVFAENPSHVTNCPEGEPLFQEETGKYDLDTVSVFVAKLYQLLDGDEYKEYLTWNETGDVFVICNMDEFAQNVLPKFFKHCKFTSFVRQLNIYGFYRVSDARKSKHVRSKHACVFSHSQFRRGRQDLLPNIRRKVSKTIRRKPRLSESSMSQNQGESGPTSSSSVYGSPVNSKSGSIKDSPSHSTLNPFTDSKDFVDRSDNDHAMRKRIAELTMTTENLRKDLKHMNSIVNDRLIPEVRNLTEDLQKHHAHVIQLTQLVYHTSPESIQLLQEVSRGYTRPLSSSHDMPSSKRMRYDDKQTSVKSEQSSLTSPSVQNAPTVPSSIPSNYGVYTTHQNHPVNNLISGNDSSITGSSMQPTPPVSQSLTISSDSHPAYSMSGSSIIGDFQHSSHNAHPGLTGFNEHWHTTPVLIQDPVNTVPSSNMSSFLFPATTTSHSPLVFNNSSPHQQQSPPHSQHSQQHSPASSIGSLSPTEYVSNAGAVNTGDIISNVVAATTNSNDSHNSGENSPHQHGDVMVSVSPSSTTSSSPISTSATMPNYYQSNSILPLEIYNHSYENYN</sequence>
<evidence type="ECO:0000256" key="5">
    <source>
        <dbReference type="ARBA" id="ARBA00023163"/>
    </source>
</evidence>
<dbReference type="Proteomes" id="UP000789759">
    <property type="component" value="Unassembled WGS sequence"/>
</dbReference>
<keyword evidence="5" id="KW-0804">Transcription</keyword>
<keyword evidence="4" id="KW-0238">DNA-binding</keyword>
<evidence type="ECO:0000256" key="8">
    <source>
        <dbReference type="SAM" id="MobiDB-lite"/>
    </source>
</evidence>
<dbReference type="OrthoDB" id="60033at2759"/>
<dbReference type="AlphaFoldDB" id="A0A9N9AWR9"/>
<reference evidence="10" key="1">
    <citation type="submission" date="2021-06" db="EMBL/GenBank/DDBJ databases">
        <authorList>
            <person name="Kallberg Y."/>
            <person name="Tangrot J."/>
            <person name="Rosling A."/>
        </authorList>
    </citation>
    <scope>NUCLEOTIDE SEQUENCE</scope>
    <source>
        <strain evidence="10">FL966</strain>
    </source>
</reference>
<evidence type="ECO:0000313" key="10">
    <source>
        <dbReference type="EMBL" id="CAG8546295.1"/>
    </source>
</evidence>
<evidence type="ECO:0000256" key="6">
    <source>
        <dbReference type="ARBA" id="ARBA00023242"/>
    </source>
</evidence>
<protein>
    <submittedName>
        <fullName evidence="10">9323_t:CDS:1</fullName>
    </submittedName>
</protein>
<dbReference type="InterPro" id="IPR036390">
    <property type="entry name" value="WH_DNA-bd_sf"/>
</dbReference>
<feature type="region of interest" description="Disordered" evidence="8">
    <location>
        <begin position="156"/>
        <end position="223"/>
    </location>
</feature>
<feature type="compositionally biased region" description="Polar residues" evidence="8">
    <location>
        <begin position="200"/>
        <end position="215"/>
    </location>
</feature>
<dbReference type="GO" id="GO:0043565">
    <property type="term" value="F:sequence-specific DNA binding"/>
    <property type="evidence" value="ECO:0007669"/>
    <property type="project" value="InterPro"/>
</dbReference>
<evidence type="ECO:0000259" key="9">
    <source>
        <dbReference type="SMART" id="SM00415"/>
    </source>
</evidence>
<comment type="similarity">
    <text evidence="2 7">Belongs to the HSF family.</text>
</comment>
<dbReference type="SUPFAM" id="SSF46785">
    <property type="entry name" value="Winged helix' DNA-binding domain"/>
    <property type="match status" value="1"/>
</dbReference>
<feature type="compositionally biased region" description="Low complexity" evidence="8">
    <location>
        <begin position="468"/>
        <end position="490"/>
    </location>
</feature>
<keyword evidence="6" id="KW-0539">Nucleus</keyword>
<feature type="region of interest" description="Disordered" evidence="8">
    <location>
        <begin position="373"/>
        <end position="398"/>
    </location>
</feature>
<evidence type="ECO:0000256" key="3">
    <source>
        <dbReference type="ARBA" id="ARBA00023015"/>
    </source>
</evidence>
<feature type="compositionally biased region" description="Basic residues" evidence="8">
    <location>
        <begin position="156"/>
        <end position="168"/>
    </location>
</feature>
<organism evidence="10 11">
    <name type="scientific">Cetraspora pellucida</name>
    <dbReference type="NCBI Taxonomy" id="1433469"/>
    <lineage>
        <taxon>Eukaryota</taxon>
        <taxon>Fungi</taxon>
        <taxon>Fungi incertae sedis</taxon>
        <taxon>Mucoromycota</taxon>
        <taxon>Glomeromycotina</taxon>
        <taxon>Glomeromycetes</taxon>
        <taxon>Diversisporales</taxon>
        <taxon>Gigasporaceae</taxon>
        <taxon>Cetraspora</taxon>
    </lineage>
</organism>
<feature type="region of interest" description="Disordered" evidence="8">
    <location>
        <begin position="520"/>
        <end position="557"/>
    </location>
</feature>
<dbReference type="InterPro" id="IPR036388">
    <property type="entry name" value="WH-like_DNA-bd_sf"/>
</dbReference>
<feature type="domain" description="HSF-type DNA-binding" evidence="9">
    <location>
        <begin position="56"/>
        <end position="159"/>
    </location>
</feature>
<feature type="compositionally biased region" description="Polar residues" evidence="8">
    <location>
        <begin position="326"/>
        <end position="345"/>
    </location>
</feature>
<evidence type="ECO:0000313" key="11">
    <source>
        <dbReference type="Proteomes" id="UP000789759"/>
    </source>
</evidence>
<evidence type="ECO:0000256" key="2">
    <source>
        <dbReference type="ARBA" id="ARBA00006403"/>
    </source>
</evidence>
<accession>A0A9N9AWR9</accession>
<keyword evidence="11" id="KW-1185">Reference proteome</keyword>
<feature type="compositionally biased region" description="Low complexity" evidence="8">
    <location>
        <begin position="541"/>
        <end position="557"/>
    </location>
</feature>
<comment type="subcellular location">
    <subcellularLocation>
        <location evidence="1">Nucleus</location>
    </subcellularLocation>
</comment>
<comment type="caution">
    <text evidence="10">The sequence shown here is derived from an EMBL/GenBank/DDBJ whole genome shotgun (WGS) entry which is preliminary data.</text>
</comment>
<proteinExistence type="inferred from homology"/>
<dbReference type="SMART" id="SM00415">
    <property type="entry name" value="HSF"/>
    <property type="match status" value="1"/>
</dbReference>
<feature type="compositionally biased region" description="Polar residues" evidence="8">
    <location>
        <begin position="171"/>
        <end position="181"/>
    </location>
</feature>
<dbReference type="EMBL" id="CAJVQA010002398">
    <property type="protein sequence ID" value="CAG8546295.1"/>
    <property type="molecule type" value="Genomic_DNA"/>
</dbReference>
<feature type="compositionally biased region" description="Polar residues" evidence="8">
    <location>
        <begin position="520"/>
        <end position="534"/>
    </location>
</feature>
<feature type="compositionally biased region" description="Low complexity" evidence="8">
    <location>
        <begin position="182"/>
        <end position="199"/>
    </location>
</feature>
<dbReference type="InterPro" id="IPR000232">
    <property type="entry name" value="HSF_DNA-bd"/>
</dbReference>
<evidence type="ECO:0000256" key="7">
    <source>
        <dbReference type="RuleBase" id="RU004020"/>
    </source>
</evidence>
<dbReference type="Pfam" id="PF00447">
    <property type="entry name" value="HSF_DNA-bind"/>
    <property type="match status" value="1"/>
</dbReference>
<dbReference type="PRINTS" id="PR00056">
    <property type="entry name" value="HSFDOMAIN"/>
</dbReference>
<dbReference type="Gene3D" id="1.10.10.10">
    <property type="entry name" value="Winged helix-like DNA-binding domain superfamily/Winged helix DNA-binding domain"/>
    <property type="match status" value="1"/>
</dbReference>
<feature type="region of interest" description="Disordered" evidence="8">
    <location>
        <begin position="462"/>
        <end position="496"/>
    </location>
</feature>
<dbReference type="FunFam" id="1.10.10.10:FF:000027">
    <property type="entry name" value="Heat shock transcription factor 1"/>
    <property type="match status" value="1"/>
</dbReference>
<evidence type="ECO:0000256" key="4">
    <source>
        <dbReference type="ARBA" id="ARBA00023125"/>
    </source>
</evidence>
<evidence type="ECO:0000256" key="1">
    <source>
        <dbReference type="ARBA" id="ARBA00004123"/>
    </source>
</evidence>